<dbReference type="RefSeq" id="WP_191816012.1">
    <property type="nucleotide sequence ID" value="NZ_JACSPV010000058.1"/>
</dbReference>
<sequence length="487" mass="57208">MSENGHSSIKFTLEESVLFKSGQEVDELISISLDPNISIVEEEEIVVLRGSLNLTGEYKRIDSTQLEEGSEESFLKGRYVQEVGDRDSEECDFFHQFPVDITIPRDRIHDSNEVFIEVESFDYVMPENSRLNIVAEVHVYGLQGEQEESHHEHREQEEQLKPIEFSEHEERLEYAEHREDEEQAEQEEYEEQLEQNEQHEYAGHSEREEQLEYVEHHKHNEQLEHAEHREKIEELEHEEHAEHFEHSDYAEQNEQVESMESIPESITVHVRTEEAEEEESTVEVELVEYEAEEEPESNHTSEYVEESKEEEELYTPFMAEARSSKDHQQKPPEHHHHNQFPFPFPMLPEMDMDEVAHRLKGFFQKHSKESPSVSAVESSKIVEESPVHESSSHHESNEMKKTPEVKPKKKKDKYKSISFADFFARKEEDDSAKLKVRLVQHGDSLERLADQYGVSVQQILRANQLDPSQEVYEGQVLYIPGKTAYRK</sequence>
<dbReference type="InterPro" id="IPR036779">
    <property type="entry name" value="LysM_dom_sf"/>
</dbReference>
<feature type="compositionally biased region" description="Basic and acidic residues" evidence="1">
    <location>
        <begin position="322"/>
        <end position="332"/>
    </location>
</feature>
<dbReference type="Pfam" id="PF20918">
    <property type="entry name" value="SPOCS_spoVID-N"/>
    <property type="match status" value="1"/>
</dbReference>
<feature type="compositionally biased region" description="Acidic residues" evidence="1">
    <location>
        <begin position="303"/>
        <end position="313"/>
    </location>
</feature>
<evidence type="ECO:0000256" key="1">
    <source>
        <dbReference type="SAM" id="MobiDB-lite"/>
    </source>
</evidence>
<feature type="domain" description="LysM" evidence="2">
    <location>
        <begin position="435"/>
        <end position="479"/>
    </location>
</feature>
<organism evidence="3 4">
    <name type="scientific">Bacillus norwichensis</name>
    <dbReference type="NCBI Taxonomy" id="2762217"/>
    <lineage>
        <taxon>Bacteria</taxon>
        <taxon>Bacillati</taxon>
        <taxon>Bacillota</taxon>
        <taxon>Bacilli</taxon>
        <taxon>Bacillales</taxon>
        <taxon>Bacillaceae</taxon>
        <taxon>Bacillus</taxon>
    </lineage>
</organism>
<keyword evidence="4" id="KW-1185">Reference proteome</keyword>
<dbReference type="Gene3D" id="3.10.350.10">
    <property type="entry name" value="LysM domain"/>
    <property type="match status" value="1"/>
</dbReference>
<feature type="region of interest" description="Disordered" evidence="1">
    <location>
        <begin position="288"/>
        <end position="346"/>
    </location>
</feature>
<proteinExistence type="predicted"/>
<dbReference type="InterPro" id="IPR018392">
    <property type="entry name" value="LysM"/>
</dbReference>
<dbReference type="Pfam" id="PF01476">
    <property type="entry name" value="LysM"/>
    <property type="match status" value="1"/>
</dbReference>
<evidence type="ECO:0000259" key="2">
    <source>
        <dbReference type="PROSITE" id="PS51782"/>
    </source>
</evidence>
<gene>
    <name evidence="3" type="ORF">H9631_20385</name>
</gene>
<evidence type="ECO:0000313" key="3">
    <source>
        <dbReference type="EMBL" id="MBD8007408.1"/>
    </source>
</evidence>
<dbReference type="CDD" id="cd00118">
    <property type="entry name" value="LysM"/>
    <property type="match status" value="1"/>
</dbReference>
<dbReference type="InterPro" id="IPR048862">
    <property type="entry name" value="SPOCS_spoVID_N"/>
</dbReference>
<feature type="region of interest" description="Disordered" evidence="1">
    <location>
        <begin position="144"/>
        <end position="208"/>
    </location>
</feature>
<feature type="compositionally biased region" description="Acidic residues" evidence="1">
    <location>
        <begin position="181"/>
        <end position="194"/>
    </location>
</feature>
<dbReference type="SMART" id="SM00257">
    <property type="entry name" value="LysM"/>
    <property type="match status" value="1"/>
</dbReference>
<dbReference type="Proteomes" id="UP000648182">
    <property type="component" value="Unassembled WGS sequence"/>
</dbReference>
<reference evidence="3 4" key="1">
    <citation type="submission" date="2020-08" db="EMBL/GenBank/DDBJ databases">
        <title>A Genomic Blueprint of the Chicken Gut Microbiome.</title>
        <authorList>
            <person name="Gilroy R."/>
            <person name="Ravi A."/>
            <person name="Getino M."/>
            <person name="Pursley I."/>
            <person name="Horton D.L."/>
            <person name="Alikhan N.-F."/>
            <person name="Baker D."/>
            <person name="Gharbi K."/>
            <person name="Hall N."/>
            <person name="Watson M."/>
            <person name="Adriaenssens E.M."/>
            <person name="Foster-Nyarko E."/>
            <person name="Jarju S."/>
            <person name="Secka A."/>
            <person name="Antonio M."/>
            <person name="Oren A."/>
            <person name="Chaudhuri R."/>
            <person name="La Ragione R.M."/>
            <person name="Hildebrand F."/>
            <person name="Pallen M.J."/>
        </authorList>
    </citation>
    <scope>NUCLEOTIDE SEQUENCE [LARGE SCALE GENOMIC DNA]</scope>
    <source>
        <strain evidence="3 4">Sa1BUA2</strain>
    </source>
</reference>
<feature type="compositionally biased region" description="Basic and acidic residues" evidence="1">
    <location>
        <begin position="147"/>
        <end position="180"/>
    </location>
</feature>
<protein>
    <submittedName>
        <fullName evidence="3">LysM peptidoglycan-binding domain-containing protein</fullName>
    </submittedName>
</protein>
<comment type="caution">
    <text evidence="3">The sequence shown here is derived from an EMBL/GenBank/DDBJ whole genome shotgun (WGS) entry which is preliminary data.</text>
</comment>
<feature type="compositionally biased region" description="Basic and acidic residues" evidence="1">
    <location>
        <begin position="196"/>
        <end position="208"/>
    </location>
</feature>
<evidence type="ECO:0000313" key="4">
    <source>
        <dbReference type="Proteomes" id="UP000648182"/>
    </source>
</evidence>
<feature type="region of interest" description="Disordered" evidence="1">
    <location>
        <begin position="366"/>
        <end position="412"/>
    </location>
</feature>
<dbReference type="EMBL" id="JACSPV010000058">
    <property type="protein sequence ID" value="MBD8007408.1"/>
    <property type="molecule type" value="Genomic_DNA"/>
</dbReference>
<accession>A0ABR8VRM9</accession>
<name>A0ABR8VRM9_9BACI</name>
<dbReference type="PROSITE" id="PS51782">
    <property type="entry name" value="LYSM"/>
    <property type="match status" value="1"/>
</dbReference>
<feature type="compositionally biased region" description="Basic and acidic residues" evidence="1">
    <location>
        <begin position="380"/>
        <end position="406"/>
    </location>
</feature>
<dbReference type="SUPFAM" id="SSF54106">
    <property type="entry name" value="LysM domain"/>
    <property type="match status" value="1"/>
</dbReference>